<evidence type="ECO:0000313" key="4">
    <source>
        <dbReference type="EMBL" id="EEO28384.1"/>
    </source>
</evidence>
<reference evidence="4" key="1">
    <citation type="submission" date="2011-10" db="EMBL/GenBank/DDBJ databases">
        <title>The Genome Sequence of Oxalobacter formigenes HOxBLS.</title>
        <authorList>
            <consortium name="The Broad Institute Genome Sequencing Platform"/>
            <person name="Earl A."/>
            <person name="Ward D."/>
            <person name="Feldgarden M."/>
            <person name="Gevers D."/>
            <person name="Allison M.J."/>
            <person name="Humphrey S."/>
            <person name="Young S.K."/>
            <person name="Zeng Q."/>
            <person name="Gargeya S."/>
            <person name="Fitzgerald M."/>
            <person name="Haas B."/>
            <person name="Abouelleil A."/>
            <person name="Alvarado L."/>
            <person name="Arachchi H.M."/>
            <person name="Berlin A."/>
            <person name="Brown A."/>
            <person name="Chapman S.B."/>
            <person name="Chen Z."/>
            <person name="Dunbar C."/>
            <person name="Freedman E."/>
            <person name="Gearin G."/>
            <person name="Goldberg J."/>
            <person name="Griggs A."/>
            <person name="Gujja S."/>
            <person name="Heiman D."/>
            <person name="Howarth C."/>
            <person name="Larson L."/>
            <person name="Lui A."/>
            <person name="MacDonald P.J.P."/>
            <person name="Montmayeur A."/>
            <person name="Murphy C."/>
            <person name="Neiman D."/>
            <person name="Pearson M."/>
            <person name="Priest M."/>
            <person name="Roberts A."/>
            <person name="Saif S."/>
            <person name="Shea T."/>
            <person name="Shenoy N."/>
            <person name="Sisk P."/>
            <person name="Stolte C."/>
            <person name="Sykes S."/>
            <person name="Wortman J."/>
            <person name="Nusbaum C."/>
            <person name="Birren B."/>
        </authorList>
    </citation>
    <scope>NUCLEOTIDE SEQUENCE [LARGE SCALE GENOMIC DNA]</scope>
    <source>
        <strain evidence="4">HOxBLS</strain>
    </source>
</reference>
<name>C3X598_9BURK</name>
<dbReference type="Proteomes" id="UP000003973">
    <property type="component" value="Unassembled WGS sequence"/>
</dbReference>
<evidence type="ECO:0000256" key="2">
    <source>
        <dbReference type="SAM" id="Phobius"/>
    </source>
</evidence>
<evidence type="ECO:0000256" key="1">
    <source>
        <dbReference type="SAM" id="MobiDB-lite"/>
    </source>
</evidence>
<dbReference type="NCBIfam" id="TIGR02098">
    <property type="entry name" value="MJ0042_CXXC"/>
    <property type="match status" value="1"/>
</dbReference>
<dbReference type="RefSeq" id="WP_005878023.1">
    <property type="nucleotide sequence ID" value="NZ_CABMNL010000001.1"/>
</dbReference>
<protein>
    <submittedName>
        <fullName evidence="4">MJ0042 family finger-like domain-containing protein</fullName>
    </submittedName>
</protein>
<feature type="compositionally biased region" description="Polar residues" evidence="1">
    <location>
        <begin position="47"/>
        <end position="85"/>
    </location>
</feature>
<organism evidence="4 5">
    <name type="scientific">Oxalobacter paraformigenes</name>
    <dbReference type="NCBI Taxonomy" id="556268"/>
    <lineage>
        <taxon>Bacteria</taxon>
        <taxon>Pseudomonadati</taxon>
        <taxon>Pseudomonadota</taxon>
        <taxon>Betaproteobacteria</taxon>
        <taxon>Burkholderiales</taxon>
        <taxon>Oxalobacteraceae</taxon>
        <taxon>Oxalobacter</taxon>
    </lineage>
</organism>
<keyword evidence="2" id="KW-1133">Transmembrane helix</keyword>
<dbReference type="HOGENOM" id="CLU_036053_4_0_4"/>
<dbReference type="AlphaFoldDB" id="C3X598"/>
<evidence type="ECO:0000259" key="3">
    <source>
        <dbReference type="Pfam" id="PF13717"/>
    </source>
</evidence>
<dbReference type="Pfam" id="PF11906">
    <property type="entry name" value="DUF3426"/>
    <property type="match status" value="1"/>
</dbReference>
<feature type="region of interest" description="Disordered" evidence="1">
    <location>
        <begin position="44"/>
        <end position="114"/>
    </location>
</feature>
<gene>
    <name evidence="4" type="ORF">OFAG_01537</name>
</gene>
<feature type="transmembrane region" description="Helical" evidence="2">
    <location>
        <begin position="244"/>
        <end position="262"/>
    </location>
</feature>
<sequence length="397" mass="42861">MALATRCPHCKTVFQVSEAQLKLRSGAVRCGVCQNPFNGIDNLIGKVSSQTDEPSNNPETTNLPASSDSGPMVTGQNPVNLTDQNGARPASLRQADSPTTADEEDSPDEAFIPPNDALKEAFDRQLQSLSLDLNDFPGVSNTTGTFSSSISAMPGTVENSGAEDEGVTSLSETRDISPEVAPVDRVKKGGPAESAPNVDPSLSLPLPHVGADTLPAASAIRHTPEELSRLLHQRRKKAAISRTLWAFGIILLAVVLCGQLVYRYSVQIVAWWPPAGDLVEATCEILSCPGPNPVESRPWKVEYGNLTAREGTNDQFTQHITVINKSSSPQLWPSLAVEITDVDNNLLSRKMMEPQEYLPEESGAAKGLQPHEKTDFELALEFRHDSAINSRVIVINH</sequence>
<accession>C3X598</accession>
<dbReference type="eggNOG" id="ENOG5030T5U">
    <property type="taxonomic scope" value="Bacteria"/>
</dbReference>
<evidence type="ECO:0000313" key="5">
    <source>
        <dbReference type="Proteomes" id="UP000003973"/>
    </source>
</evidence>
<keyword evidence="5" id="KW-1185">Reference proteome</keyword>
<dbReference type="Pfam" id="PF13717">
    <property type="entry name" value="Zn_ribbon_4"/>
    <property type="match status" value="1"/>
</dbReference>
<feature type="domain" description="Zinc finger/thioredoxin putative" evidence="3">
    <location>
        <begin position="5"/>
        <end position="38"/>
    </location>
</feature>
<comment type="caution">
    <text evidence="4">The sequence shown here is derived from an EMBL/GenBank/DDBJ whole genome shotgun (WGS) entry which is preliminary data.</text>
</comment>
<dbReference type="InterPro" id="IPR011723">
    <property type="entry name" value="Znf/thioredoxin_put"/>
</dbReference>
<dbReference type="EMBL" id="ACDP02000002">
    <property type="protein sequence ID" value="EEO28384.1"/>
    <property type="molecule type" value="Genomic_DNA"/>
</dbReference>
<keyword evidence="2" id="KW-0812">Transmembrane</keyword>
<keyword evidence="2" id="KW-0472">Membrane</keyword>
<feature type="region of interest" description="Disordered" evidence="1">
    <location>
        <begin position="150"/>
        <end position="175"/>
    </location>
</feature>
<dbReference type="InterPro" id="IPR021834">
    <property type="entry name" value="DUF3426"/>
</dbReference>
<proteinExistence type="predicted"/>